<dbReference type="InterPro" id="IPR006311">
    <property type="entry name" value="TAT_signal"/>
</dbReference>
<dbReference type="InterPro" id="IPR036322">
    <property type="entry name" value="WD40_repeat_dom_sf"/>
</dbReference>
<dbReference type="PANTHER" id="PTHR34512:SF30">
    <property type="entry name" value="OUTER MEMBRANE PROTEIN ASSEMBLY FACTOR BAMB"/>
    <property type="match status" value="1"/>
</dbReference>
<feature type="chain" id="PRO_5012997910" evidence="1">
    <location>
        <begin position="36"/>
        <end position="672"/>
    </location>
</feature>
<sequence length="672" mass="69214">MNHNPTLTRRVALQAGGAGGLAVIAALMSSAPAHAAGATPTAQSLEPIITDLGPAVVQFSLMSSVTIGDTVYIGSRNVEPARIVALHLPTGRVIGMTEIGTGHSLQAMAADPTGRYVYAGVLQKAGGPQPNLYRWDVTTLGTPAEAIGRIGDRDVRAVAVSPDGRLYAVGSGAGTPALWEYDPVTGQVANLGTPDPAATGARAVAATETTVFFGGGTLFGGGAARAGLFAYDRAGGASRDITPAEMLNDPSIRELAVIGGKLVVGSAASTAQSKVAVMDLDDLTSYSIATSIGKTAKKFAMIGDTVYFANEGTILSYSPASGVVAPVEFDGPAVAEVWGLDSGGGTLVATSSYGFVLQIDPVAGTSVVTDLAAAGAPAAAQAAMGVAAGLGSVFVGGSGTVAHHRLAGGPVEYLRAPGEAKDAIVVGGVLLTGQYSSEGIWRYDPRDGRPITKVAEFPGEQNRPHDVCWDDVHGLALVGVQSDTVGGGSLWTYDPQTEQSKLFTNPIDATQYVRAVVSREGVAYLGGGLQNADGPGTVVAFDPVTGEELWRTAPLPGSGIAALAVRGRHLYGLTRRGGFFVIDLTRRTVVHTADHSSLSSGYAAMVTNRGVVYAVSDTDLFRFDPTTFAATVVVPDINGSWYSGSHITNDEQGRLYTMRGRNLVQIDDRPRS</sequence>
<organism evidence="3 4">
    <name type="scientific">Agromyces cerinus subsp. cerinus</name>
    <dbReference type="NCBI Taxonomy" id="232089"/>
    <lineage>
        <taxon>Bacteria</taxon>
        <taxon>Bacillati</taxon>
        <taxon>Actinomycetota</taxon>
        <taxon>Actinomycetes</taxon>
        <taxon>Micrococcales</taxon>
        <taxon>Microbacteriaceae</taxon>
        <taxon>Agromyces</taxon>
    </lineage>
</organism>
<dbReference type="PROSITE" id="PS51318">
    <property type="entry name" value="TAT"/>
    <property type="match status" value="1"/>
</dbReference>
<keyword evidence="4" id="KW-1185">Reference proteome</keyword>
<proteinExistence type="predicted"/>
<dbReference type="InterPro" id="IPR002372">
    <property type="entry name" value="PQQ_rpt_dom"/>
</dbReference>
<evidence type="ECO:0000313" key="3">
    <source>
        <dbReference type="EMBL" id="SIO26051.1"/>
    </source>
</evidence>
<protein>
    <submittedName>
        <fullName evidence="3">PQQ-like domain-containing protein</fullName>
    </submittedName>
</protein>
<evidence type="ECO:0000259" key="2">
    <source>
        <dbReference type="Pfam" id="PF13360"/>
    </source>
</evidence>
<keyword evidence="1" id="KW-0732">Signal</keyword>
<dbReference type="SUPFAM" id="SSF50978">
    <property type="entry name" value="WD40 repeat-like"/>
    <property type="match status" value="1"/>
</dbReference>
<dbReference type="OrthoDB" id="3904067at2"/>
<dbReference type="PANTHER" id="PTHR34512">
    <property type="entry name" value="CELL SURFACE PROTEIN"/>
    <property type="match status" value="1"/>
</dbReference>
<name>A0A1N6I208_9MICO</name>
<dbReference type="EMBL" id="FSRJ01000005">
    <property type="protein sequence ID" value="SIO26051.1"/>
    <property type="molecule type" value="Genomic_DNA"/>
</dbReference>
<accession>A0A1N6I208</accession>
<reference evidence="4" key="1">
    <citation type="submission" date="2016-11" db="EMBL/GenBank/DDBJ databases">
        <authorList>
            <person name="Varghese N."/>
            <person name="Submissions S."/>
        </authorList>
    </citation>
    <scope>NUCLEOTIDE SEQUENCE [LARGE SCALE GENOMIC DNA]</scope>
    <source>
        <strain evidence="4">DSM 8595</strain>
    </source>
</reference>
<dbReference type="InterPro" id="IPR011044">
    <property type="entry name" value="Quino_amine_DH_bsu"/>
</dbReference>
<dbReference type="SUPFAM" id="SSF50969">
    <property type="entry name" value="YVTN repeat-like/Quinoprotein amine dehydrogenase"/>
    <property type="match status" value="1"/>
</dbReference>
<dbReference type="InterPro" id="IPR015943">
    <property type="entry name" value="WD40/YVTN_repeat-like_dom_sf"/>
</dbReference>
<dbReference type="Gene3D" id="2.130.10.10">
    <property type="entry name" value="YVTN repeat-like/Quinoprotein amine dehydrogenase"/>
    <property type="match status" value="2"/>
</dbReference>
<feature type="domain" description="Pyrrolo-quinoline quinone repeat" evidence="2">
    <location>
        <begin position="486"/>
        <end position="626"/>
    </location>
</feature>
<evidence type="ECO:0000256" key="1">
    <source>
        <dbReference type="SAM" id="SignalP"/>
    </source>
</evidence>
<dbReference type="STRING" id="232089.SAMN05443544_3590"/>
<gene>
    <name evidence="3" type="ORF">SAMN05443544_3590</name>
</gene>
<dbReference type="RefSeq" id="WP_074261724.1">
    <property type="nucleotide sequence ID" value="NZ_FSRJ01000005.1"/>
</dbReference>
<evidence type="ECO:0000313" key="4">
    <source>
        <dbReference type="Proteomes" id="UP000184699"/>
    </source>
</evidence>
<feature type="signal peptide" evidence="1">
    <location>
        <begin position="1"/>
        <end position="35"/>
    </location>
</feature>
<dbReference type="Proteomes" id="UP000184699">
    <property type="component" value="Unassembled WGS sequence"/>
</dbReference>
<dbReference type="Pfam" id="PF13360">
    <property type="entry name" value="PQQ_2"/>
    <property type="match status" value="1"/>
</dbReference>
<dbReference type="AlphaFoldDB" id="A0A1N6I208"/>